<gene>
    <name evidence="1" type="ORF">GDO86_007199</name>
</gene>
<keyword evidence="2" id="KW-1185">Reference proteome</keyword>
<sequence length="72" mass="8561">MASQGVFSFGDQAMLYCIGLYELEFPPPFNVDDLPAPFYWCQITKTKHFQYETKYLFYNLMCSFLLTQTFPY</sequence>
<organism evidence="1 2">
    <name type="scientific">Hymenochirus boettgeri</name>
    <name type="common">Congo dwarf clawed frog</name>
    <dbReference type="NCBI Taxonomy" id="247094"/>
    <lineage>
        <taxon>Eukaryota</taxon>
        <taxon>Metazoa</taxon>
        <taxon>Chordata</taxon>
        <taxon>Craniata</taxon>
        <taxon>Vertebrata</taxon>
        <taxon>Euteleostomi</taxon>
        <taxon>Amphibia</taxon>
        <taxon>Batrachia</taxon>
        <taxon>Anura</taxon>
        <taxon>Pipoidea</taxon>
        <taxon>Pipidae</taxon>
        <taxon>Pipinae</taxon>
        <taxon>Hymenochirus</taxon>
    </lineage>
</organism>
<accession>A0A8T2IY76</accession>
<proteinExistence type="predicted"/>
<dbReference type="Proteomes" id="UP000812440">
    <property type="component" value="Chromosome 4"/>
</dbReference>
<evidence type="ECO:0000313" key="2">
    <source>
        <dbReference type="Proteomes" id="UP000812440"/>
    </source>
</evidence>
<reference evidence="1" key="1">
    <citation type="thesis" date="2020" institute="ProQuest LLC" country="789 East Eisenhower Parkway, Ann Arbor, MI, USA">
        <title>Comparative Genomics and Chromosome Evolution.</title>
        <authorList>
            <person name="Mudd A.B."/>
        </authorList>
    </citation>
    <scope>NUCLEOTIDE SEQUENCE</scope>
    <source>
        <strain evidence="1">Female2</strain>
        <tissue evidence="1">Blood</tissue>
    </source>
</reference>
<comment type="caution">
    <text evidence="1">The sequence shown here is derived from an EMBL/GenBank/DDBJ whole genome shotgun (WGS) entry which is preliminary data.</text>
</comment>
<evidence type="ECO:0000313" key="1">
    <source>
        <dbReference type="EMBL" id="KAG8436010.1"/>
    </source>
</evidence>
<dbReference type="AlphaFoldDB" id="A0A8T2IY76"/>
<dbReference type="EMBL" id="JAACNH010000007">
    <property type="protein sequence ID" value="KAG8436010.1"/>
    <property type="molecule type" value="Genomic_DNA"/>
</dbReference>
<name>A0A8T2IY76_9PIPI</name>
<protein>
    <submittedName>
        <fullName evidence="1">Uncharacterized protein</fullName>
    </submittedName>
</protein>